<protein>
    <submittedName>
        <fullName evidence="5">Glutamine synthetase</fullName>
    </submittedName>
</protein>
<dbReference type="InterPro" id="IPR008146">
    <property type="entry name" value="Gln_synth_cat_dom"/>
</dbReference>
<keyword evidence="6" id="KW-1185">Reference proteome</keyword>
<evidence type="ECO:0000256" key="1">
    <source>
        <dbReference type="ARBA" id="ARBA00022598"/>
    </source>
</evidence>
<dbReference type="OMA" id="VCMAKPL"/>
<dbReference type="PANTHER" id="PTHR43785:SF2">
    <property type="entry name" value="TYPE-1 GLUTAMINE SYNTHETASE 1"/>
    <property type="match status" value="1"/>
</dbReference>
<proteinExistence type="inferred from homology"/>
<evidence type="ECO:0000313" key="6">
    <source>
        <dbReference type="Proteomes" id="UP000039865"/>
    </source>
</evidence>
<dbReference type="FunCoup" id="A0A078AY28">
    <property type="interactions" value="37"/>
</dbReference>
<dbReference type="AlphaFoldDB" id="A0A078AY28"/>
<reference evidence="5 6" key="1">
    <citation type="submission" date="2014-06" db="EMBL/GenBank/DDBJ databases">
        <authorList>
            <person name="Swart Estienne"/>
        </authorList>
    </citation>
    <scope>NUCLEOTIDE SEQUENCE [LARGE SCALE GENOMIC DNA]</scope>
    <source>
        <strain evidence="5 6">130c</strain>
    </source>
</reference>
<dbReference type="GO" id="GO:0004356">
    <property type="term" value="F:glutamine synthetase activity"/>
    <property type="evidence" value="ECO:0007669"/>
    <property type="project" value="InterPro"/>
</dbReference>
<feature type="domain" description="GS catalytic" evidence="4">
    <location>
        <begin position="132"/>
        <end position="467"/>
    </location>
</feature>
<dbReference type="OrthoDB" id="77835at2759"/>
<dbReference type="SMART" id="SM01230">
    <property type="entry name" value="Gln-synt_C"/>
    <property type="match status" value="1"/>
</dbReference>
<sequence length="467" mass="53628">MIANNDIFAELNKLYDDDHKNYDHVILFWQACNGQRQAQIVRRDMFEQRRDSCLAIIPMLILFQPISHEVLLPTFTHPQRLSSIILKPDSAVKILRINSKSTDKQNAEKEKNIGFVNCSFNYKDSSLCEFCPRNLLTTAIQTLQKRHNLQVKIGFEIEFNVFDSMGKPIDQNTIMNLDATLKEAEILMEISNELKSQGIKVLNMHKEAARGQYEIVLNYDEVMKSIDDYHFAVQVIKQHLQRDGKIVSLLPKLFEDQFGNGLHFHMSIWKNGENILGSSKGNYKLSQEGESFMAGILSHLGALTHFLTPTPNSLNRIQANSCAGSYKIWGIENRDASIRLIEPDSREWIPTHFELKTMDHTANQYLALAAVIVSAIDGLDKQMQLPQPVNEMPKMISESKLVEICIEQLPQTYEERKKALLSEEGDILQEFFGKQMIENILIYADEDHKALDGKSLEEQFKLLNHRY</sequence>
<evidence type="ECO:0000256" key="3">
    <source>
        <dbReference type="RuleBase" id="RU000384"/>
    </source>
</evidence>
<dbReference type="Gene3D" id="3.30.590.10">
    <property type="entry name" value="Glutamine synthetase/guanido kinase, catalytic domain"/>
    <property type="match status" value="1"/>
</dbReference>
<dbReference type="SUPFAM" id="SSF55931">
    <property type="entry name" value="Glutamine synthetase/guanido kinase"/>
    <property type="match status" value="1"/>
</dbReference>
<comment type="similarity">
    <text evidence="2 3">Belongs to the glutamine synthetase family.</text>
</comment>
<organism evidence="5 6">
    <name type="scientific">Stylonychia lemnae</name>
    <name type="common">Ciliate</name>
    <dbReference type="NCBI Taxonomy" id="5949"/>
    <lineage>
        <taxon>Eukaryota</taxon>
        <taxon>Sar</taxon>
        <taxon>Alveolata</taxon>
        <taxon>Ciliophora</taxon>
        <taxon>Intramacronucleata</taxon>
        <taxon>Spirotrichea</taxon>
        <taxon>Stichotrichia</taxon>
        <taxon>Sporadotrichida</taxon>
        <taxon>Oxytrichidae</taxon>
        <taxon>Stylonychinae</taxon>
        <taxon>Stylonychia</taxon>
    </lineage>
</organism>
<dbReference type="InterPro" id="IPR014746">
    <property type="entry name" value="Gln_synth/guanido_kin_cat_dom"/>
</dbReference>
<keyword evidence="1" id="KW-0436">Ligase</keyword>
<evidence type="ECO:0000259" key="4">
    <source>
        <dbReference type="PROSITE" id="PS51987"/>
    </source>
</evidence>
<accession>A0A078AY28</accession>
<dbReference type="InParanoid" id="A0A078AY28"/>
<dbReference type="Pfam" id="PF00120">
    <property type="entry name" value="Gln-synt_C"/>
    <property type="match status" value="1"/>
</dbReference>
<dbReference type="EMBL" id="CCKQ01013967">
    <property type="protein sequence ID" value="CDW85693.1"/>
    <property type="molecule type" value="Genomic_DNA"/>
</dbReference>
<evidence type="ECO:0000256" key="2">
    <source>
        <dbReference type="PROSITE-ProRule" id="PRU01331"/>
    </source>
</evidence>
<dbReference type="Proteomes" id="UP000039865">
    <property type="component" value="Unassembled WGS sequence"/>
</dbReference>
<gene>
    <name evidence="5" type="primary">Contig5461.g5834</name>
    <name evidence="5" type="ORF">STYLEM_14779</name>
</gene>
<dbReference type="PANTHER" id="PTHR43785">
    <property type="entry name" value="GAMMA-GLUTAMYLPUTRESCINE SYNTHETASE"/>
    <property type="match status" value="1"/>
</dbReference>
<evidence type="ECO:0000313" key="5">
    <source>
        <dbReference type="EMBL" id="CDW85693.1"/>
    </source>
</evidence>
<dbReference type="PROSITE" id="PS51987">
    <property type="entry name" value="GS_CATALYTIC"/>
    <property type="match status" value="1"/>
</dbReference>
<name>A0A078AY28_STYLE</name>